<evidence type="ECO:0000313" key="3">
    <source>
        <dbReference type="EMBL" id="PPQ81624.1"/>
    </source>
</evidence>
<accession>A0A409WSX1</accession>
<dbReference type="InParanoid" id="A0A409WSX1"/>
<comment type="caution">
    <text evidence="3">The sequence shown here is derived from an EMBL/GenBank/DDBJ whole genome shotgun (WGS) entry which is preliminary data.</text>
</comment>
<organism evidence="3 4">
    <name type="scientific">Psilocybe cyanescens</name>
    <dbReference type="NCBI Taxonomy" id="93625"/>
    <lineage>
        <taxon>Eukaryota</taxon>
        <taxon>Fungi</taxon>
        <taxon>Dikarya</taxon>
        <taxon>Basidiomycota</taxon>
        <taxon>Agaricomycotina</taxon>
        <taxon>Agaricomycetes</taxon>
        <taxon>Agaricomycetidae</taxon>
        <taxon>Agaricales</taxon>
        <taxon>Agaricineae</taxon>
        <taxon>Strophariaceae</taxon>
        <taxon>Psilocybe</taxon>
    </lineage>
</organism>
<keyword evidence="4" id="KW-1185">Reference proteome</keyword>
<evidence type="ECO:0000256" key="1">
    <source>
        <dbReference type="SAM" id="MobiDB-lite"/>
    </source>
</evidence>
<reference evidence="3 4" key="1">
    <citation type="journal article" date="2018" name="Evol. Lett.">
        <title>Horizontal gene cluster transfer increased hallucinogenic mushroom diversity.</title>
        <authorList>
            <person name="Reynolds H.T."/>
            <person name="Vijayakumar V."/>
            <person name="Gluck-Thaler E."/>
            <person name="Korotkin H.B."/>
            <person name="Matheny P.B."/>
            <person name="Slot J.C."/>
        </authorList>
    </citation>
    <scope>NUCLEOTIDE SEQUENCE [LARGE SCALE GENOMIC DNA]</scope>
    <source>
        <strain evidence="3 4">2631</strain>
    </source>
</reference>
<keyword evidence="2" id="KW-0732">Signal</keyword>
<evidence type="ECO:0000313" key="4">
    <source>
        <dbReference type="Proteomes" id="UP000283269"/>
    </source>
</evidence>
<feature type="chain" id="PRO_5019431132" description="Secreted protein" evidence="2">
    <location>
        <begin position="18"/>
        <end position="118"/>
    </location>
</feature>
<protein>
    <recommendedName>
        <fullName evidence="5">Secreted protein</fullName>
    </recommendedName>
</protein>
<evidence type="ECO:0000256" key="2">
    <source>
        <dbReference type="SAM" id="SignalP"/>
    </source>
</evidence>
<dbReference type="EMBL" id="NHYD01003232">
    <property type="protein sequence ID" value="PPQ81624.1"/>
    <property type="molecule type" value="Genomic_DNA"/>
</dbReference>
<feature type="region of interest" description="Disordered" evidence="1">
    <location>
        <begin position="45"/>
        <end position="97"/>
    </location>
</feature>
<feature type="signal peptide" evidence="2">
    <location>
        <begin position="1"/>
        <end position="17"/>
    </location>
</feature>
<dbReference type="AlphaFoldDB" id="A0A409WSX1"/>
<dbReference type="Proteomes" id="UP000283269">
    <property type="component" value="Unassembled WGS sequence"/>
</dbReference>
<proteinExistence type="predicted"/>
<sequence>MIKFILVQMCLLCGATAMDTGLIQSKRDSSTTAITAADRLWRKHTAFGPLQPDNPQPLHLSPSTRTSDTARTARPPWCTPPLRRTPPYPPRRPSTYSSPLRLLAPLPAITHVRAAVAV</sequence>
<feature type="compositionally biased region" description="Low complexity" evidence="1">
    <location>
        <begin position="61"/>
        <end position="76"/>
    </location>
</feature>
<feature type="compositionally biased region" description="Pro residues" evidence="1">
    <location>
        <begin position="77"/>
        <end position="92"/>
    </location>
</feature>
<evidence type="ECO:0008006" key="5">
    <source>
        <dbReference type="Google" id="ProtNLM"/>
    </source>
</evidence>
<name>A0A409WSX1_PSICY</name>
<gene>
    <name evidence="3" type="ORF">CVT25_013598</name>
</gene>